<evidence type="ECO:0000259" key="3">
    <source>
        <dbReference type="Pfam" id="PF03781"/>
    </source>
</evidence>
<dbReference type="InterPro" id="IPR013229">
    <property type="entry name" value="PEGA"/>
</dbReference>
<organism evidence="5 6">
    <name type="scientific">Vibrio stylophorae</name>
    <dbReference type="NCBI Taxonomy" id="659351"/>
    <lineage>
        <taxon>Bacteria</taxon>
        <taxon>Pseudomonadati</taxon>
        <taxon>Pseudomonadota</taxon>
        <taxon>Gammaproteobacteria</taxon>
        <taxon>Vibrionales</taxon>
        <taxon>Vibrionaceae</taxon>
        <taxon>Vibrio</taxon>
    </lineage>
</organism>
<dbReference type="InterPro" id="IPR051043">
    <property type="entry name" value="Sulfatase_Mod_Factor_Kinase"/>
</dbReference>
<dbReference type="InterPro" id="IPR005532">
    <property type="entry name" value="SUMF_dom"/>
</dbReference>
<proteinExistence type="predicted"/>
<feature type="coiled-coil region" evidence="1">
    <location>
        <begin position="150"/>
        <end position="177"/>
    </location>
</feature>
<dbReference type="PANTHER" id="PTHR23150:SF19">
    <property type="entry name" value="FORMYLGLYCINE-GENERATING ENZYME"/>
    <property type="match status" value="1"/>
</dbReference>
<evidence type="ECO:0000256" key="2">
    <source>
        <dbReference type="SAM" id="SignalP"/>
    </source>
</evidence>
<accession>A0ABN8DWC8</accession>
<dbReference type="GO" id="GO:0044875">
    <property type="term" value="F:gamma-glutamyl hercynylcysteine sulfoxide synthase activity"/>
    <property type="evidence" value="ECO:0007669"/>
    <property type="project" value="UniProtKB-EC"/>
</dbReference>
<feature type="coiled-coil region" evidence="1">
    <location>
        <begin position="44"/>
        <end position="99"/>
    </location>
</feature>
<gene>
    <name evidence="5" type="primary">egtB</name>
    <name evidence="5" type="ORF">VST7929_03263</name>
</gene>
<comment type="caution">
    <text evidence="5">The sequence shown here is derived from an EMBL/GenBank/DDBJ whole genome shotgun (WGS) entry which is preliminary data.</text>
</comment>
<feature type="chain" id="PRO_5046732504" evidence="2">
    <location>
        <begin position="26"/>
        <end position="621"/>
    </location>
</feature>
<dbReference type="SUPFAM" id="SSF56436">
    <property type="entry name" value="C-type lectin-like"/>
    <property type="match status" value="1"/>
</dbReference>
<feature type="signal peptide" evidence="2">
    <location>
        <begin position="1"/>
        <end position="25"/>
    </location>
</feature>
<keyword evidence="2" id="KW-0732">Signal</keyword>
<sequence>MTRIGLPALLWAALSCLLVSGYASAEEAQVASPAVATAQSADPVAELSNKIDAKQEEIKQANAEDNSAREKLAQLMSEKDQISATAVTLEKDRDTAQQQLDAQFQRMLEDPEVDLNSAKTAYQKAWEAVKNNHMKGLETQQSITEQQMKVEAYNRNKQLLGSELENLEESLKAARVLRLQDELNYTNTIEVIHTITCNENMTLGECKNQGKTLTMQKAVNNFREQLLNSVTESQVAKANAENVALNIHMLSSDIVDSRFSGESRFSTRLKAEMKSHPNQTAACRLLNLADRYCIDKKAVQTVHVAQPNSERWLSVTIRSNRFDDKVTINGLSYGSTPIEVMLPAGEHQITVEKPGFKPFSRQIDLTKDTTFWAELHEQRNVAKPGKQFSDALKGNSRGPRMVVIGSGNYNIGPKAEQKVKVPGSYSISSTPVTVNQFKQFVDNTGYITQAEKGQGCNAINNGESVTQSSQNWKNPGFAVKNSMPVVCITQNDAKAYAQWLTKQSGYQYQLPSDIQWEVAARAGTSTDYWWGNDIGVGKANSGWSGSIWSNKSPSPVASFPANPFGLYDTVGNVWEWTKNSHPVARGGAWSFSPNQARVAEKLELAPNESANYVGFRVVRSI</sequence>
<keyword evidence="5" id="KW-0560">Oxidoreductase</keyword>
<name>A0ABN8DWC8_9VIBR</name>
<dbReference type="PROSITE" id="PS51257">
    <property type="entry name" value="PROKAR_LIPOPROTEIN"/>
    <property type="match status" value="1"/>
</dbReference>
<dbReference type="InterPro" id="IPR042095">
    <property type="entry name" value="SUMF_sf"/>
</dbReference>
<reference evidence="5" key="1">
    <citation type="submission" date="2021-11" db="EMBL/GenBank/DDBJ databases">
        <authorList>
            <person name="Rodrigo-Torres L."/>
            <person name="Arahal R. D."/>
            <person name="Lucena T."/>
        </authorList>
    </citation>
    <scope>NUCLEOTIDE SEQUENCE</scope>
    <source>
        <strain evidence="5">CECT 7929</strain>
    </source>
</reference>
<feature type="domain" description="PEGA" evidence="4">
    <location>
        <begin position="312"/>
        <end position="378"/>
    </location>
</feature>
<dbReference type="EC" id="1.14.99.50" evidence="5"/>
<dbReference type="Pfam" id="PF03781">
    <property type="entry name" value="FGE-sulfatase"/>
    <property type="match status" value="1"/>
</dbReference>
<keyword evidence="1" id="KW-0175">Coiled coil</keyword>
<dbReference type="Gene3D" id="3.90.1580.10">
    <property type="entry name" value="paralog of FGE (formylglycine-generating enzyme)"/>
    <property type="match status" value="1"/>
</dbReference>
<dbReference type="PANTHER" id="PTHR23150">
    <property type="entry name" value="SULFATASE MODIFYING FACTOR 1, 2"/>
    <property type="match status" value="1"/>
</dbReference>
<keyword evidence="6" id="KW-1185">Reference proteome</keyword>
<evidence type="ECO:0000259" key="4">
    <source>
        <dbReference type="Pfam" id="PF08308"/>
    </source>
</evidence>
<dbReference type="InterPro" id="IPR016187">
    <property type="entry name" value="CTDL_fold"/>
</dbReference>
<dbReference type="Pfam" id="PF08308">
    <property type="entry name" value="PEGA"/>
    <property type="match status" value="1"/>
</dbReference>
<evidence type="ECO:0000313" key="5">
    <source>
        <dbReference type="EMBL" id="CAH0535789.1"/>
    </source>
</evidence>
<feature type="domain" description="Sulfatase-modifying factor enzyme-like" evidence="3">
    <location>
        <begin position="399"/>
        <end position="619"/>
    </location>
</feature>
<dbReference type="RefSeq" id="WP_237468640.1">
    <property type="nucleotide sequence ID" value="NZ_CAKLDI010000002.1"/>
</dbReference>
<evidence type="ECO:0000256" key="1">
    <source>
        <dbReference type="SAM" id="Coils"/>
    </source>
</evidence>
<protein>
    <submittedName>
        <fullName evidence="5">Hercynine oxygenase</fullName>
        <ecNumber evidence="5">1.14.99.50</ecNumber>
    </submittedName>
</protein>
<dbReference type="Proteomes" id="UP000838672">
    <property type="component" value="Unassembled WGS sequence"/>
</dbReference>
<evidence type="ECO:0000313" key="6">
    <source>
        <dbReference type="Proteomes" id="UP000838672"/>
    </source>
</evidence>
<dbReference type="EMBL" id="CAKLDI010000002">
    <property type="protein sequence ID" value="CAH0535789.1"/>
    <property type="molecule type" value="Genomic_DNA"/>
</dbReference>